<name>A0A5D6WRG8_9FIRM</name>
<dbReference type="AlphaFoldDB" id="A0A5D6WRG8"/>
<gene>
    <name evidence="2" type="ORF">FZ041_04150</name>
</gene>
<dbReference type="Proteomes" id="UP000322783">
    <property type="component" value="Unassembled WGS sequence"/>
</dbReference>
<dbReference type="PANTHER" id="PTHR38590">
    <property type="entry name" value="BLL0828 PROTEIN"/>
    <property type="match status" value="1"/>
</dbReference>
<organism evidence="2 3">
    <name type="scientific">Selenomonas caprae</name>
    <dbReference type="NCBI Taxonomy" id="2606905"/>
    <lineage>
        <taxon>Bacteria</taxon>
        <taxon>Bacillati</taxon>
        <taxon>Bacillota</taxon>
        <taxon>Negativicutes</taxon>
        <taxon>Selenomonadales</taxon>
        <taxon>Selenomonadaceae</taxon>
        <taxon>Selenomonas</taxon>
    </lineage>
</organism>
<dbReference type="InterPro" id="IPR007569">
    <property type="entry name" value="DUF559"/>
</dbReference>
<dbReference type="RefSeq" id="WP_149188625.1">
    <property type="nucleotide sequence ID" value="NZ_VTOZ01000006.1"/>
</dbReference>
<evidence type="ECO:0000313" key="2">
    <source>
        <dbReference type="EMBL" id="TYZ29785.1"/>
    </source>
</evidence>
<dbReference type="PANTHER" id="PTHR38590:SF1">
    <property type="entry name" value="BLL0828 PROTEIN"/>
    <property type="match status" value="1"/>
</dbReference>
<dbReference type="InterPro" id="IPR047216">
    <property type="entry name" value="Endonuclease_DUF559_bact"/>
</dbReference>
<keyword evidence="3" id="KW-1185">Reference proteome</keyword>
<evidence type="ECO:0000313" key="3">
    <source>
        <dbReference type="Proteomes" id="UP000322783"/>
    </source>
</evidence>
<sequence>MKAYPLQFRRQKPIGDYILDFYCSRAGLAVELDGGQHYESEAIAYDAARTQYLQTVGIRVLRFSNRDIWENFTAVCSAISLAAEAGQEK</sequence>
<dbReference type="Gene3D" id="3.40.960.10">
    <property type="entry name" value="VSR Endonuclease"/>
    <property type="match status" value="1"/>
</dbReference>
<evidence type="ECO:0000259" key="1">
    <source>
        <dbReference type="Pfam" id="PF04480"/>
    </source>
</evidence>
<dbReference type="InterPro" id="IPR011335">
    <property type="entry name" value="Restrct_endonuc-II-like"/>
</dbReference>
<proteinExistence type="predicted"/>
<dbReference type="EMBL" id="VTOZ01000006">
    <property type="protein sequence ID" value="TYZ29785.1"/>
    <property type="molecule type" value="Genomic_DNA"/>
</dbReference>
<protein>
    <submittedName>
        <fullName evidence="2">DUF559 domain-containing protein</fullName>
    </submittedName>
</protein>
<reference evidence="2 3" key="1">
    <citation type="submission" date="2019-08" db="EMBL/GenBank/DDBJ databases">
        <title>Selenomonas sp. mPRGC5 and Selenomonas sp. mPRGC8 isolated from ruminal fluid of dairy goat (Capra hircus).</title>
        <authorList>
            <person name="Poothong S."/>
            <person name="Nuengjamnong C."/>
            <person name="Tanasupawat S."/>
        </authorList>
    </citation>
    <scope>NUCLEOTIDE SEQUENCE [LARGE SCALE GENOMIC DNA]</scope>
    <source>
        <strain evidence="3">mPRGC8</strain>
    </source>
</reference>
<dbReference type="Pfam" id="PF04480">
    <property type="entry name" value="DUF559"/>
    <property type="match status" value="1"/>
</dbReference>
<feature type="domain" description="DUF559" evidence="1">
    <location>
        <begin position="6"/>
        <end position="80"/>
    </location>
</feature>
<dbReference type="SUPFAM" id="SSF52980">
    <property type="entry name" value="Restriction endonuclease-like"/>
    <property type="match status" value="1"/>
</dbReference>
<accession>A0A5D6WRG8</accession>
<comment type="caution">
    <text evidence="2">The sequence shown here is derived from an EMBL/GenBank/DDBJ whole genome shotgun (WGS) entry which is preliminary data.</text>
</comment>
<dbReference type="CDD" id="cd01038">
    <property type="entry name" value="Endonuclease_DUF559"/>
    <property type="match status" value="1"/>
</dbReference>